<keyword evidence="2" id="KW-0238">DNA-binding</keyword>
<dbReference type="PANTHER" id="PTHR43537:SF44">
    <property type="entry name" value="GNTR FAMILY REGULATORY PROTEIN"/>
    <property type="match status" value="1"/>
</dbReference>
<evidence type="ECO:0000256" key="1">
    <source>
        <dbReference type="ARBA" id="ARBA00023015"/>
    </source>
</evidence>
<protein>
    <recommendedName>
        <fullName evidence="4">GntR C-terminal domain-containing protein</fullName>
    </recommendedName>
</protein>
<dbReference type="SUPFAM" id="SSF46785">
    <property type="entry name" value="Winged helix' DNA-binding domain"/>
    <property type="match status" value="1"/>
</dbReference>
<dbReference type="Pfam" id="PF07729">
    <property type="entry name" value="FCD"/>
    <property type="match status" value="1"/>
</dbReference>
<sequence length="234" mass="26316">MNTTQPMQPTTLQYDACKTLALDILEGRWTPGNAITLDDIQTRFDTSRTVAREVAKNLESLKVVEIRKRVGLIAQVPSTWNALDSTVIHWKLQSSHRIEELMQLTQLRLAIEPEAAAATAQHASLELRTQFIAWAAQLRLYGLDNQLEQFHEIDQKFHSTILQASHNDLFATLSETIDIVLAGRVEIGLYPPQPKVSAIENHEAVANAIAEQNPEQARIAMRRIVDEVSETLYA</sequence>
<gene>
    <name evidence="5" type="ORF">GCM10007377_06300</name>
</gene>
<dbReference type="Pfam" id="PF00392">
    <property type="entry name" value="GntR"/>
    <property type="match status" value="1"/>
</dbReference>
<evidence type="ECO:0000256" key="2">
    <source>
        <dbReference type="ARBA" id="ARBA00023125"/>
    </source>
</evidence>
<keyword evidence="1" id="KW-0805">Transcription regulation</keyword>
<keyword evidence="6" id="KW-1185">Reference proteome</keyword>
<name>A0A8J3F1M4_9BIFI</name>
<evidence type="ECO:0000259" key="4">
    <source>
        <dbReference type="SMART" id="SM00895"/>
    </source>
</evidence>
<keyword evidence="3" id="KW-0804">Transcription</keyword>
<dbReference type="SUPFAM" id="SSF48008">
    <property type="entry name" value="GntR ligand-binding domain-like"/>
    <property type="match status" value="1"/>
</dbReference>
<dbReference type="Gene3D" id="1.10.10.10">
    <property type="entry name" value="Winged helix-like DNA-binding domain superfamily/Winged helix DNA-binding domain"/>
    <property type="match status" value="1"/>
</dbReference>
<dbReference type="PANTHER" id="PTHR43537">
    <property type="entry name" value="TRANSCRIPTIONAL REGULATOR, GNTR FAMILY"/>
    <property type="match status" value="1"/>
</dbReference>
<feature type="domain" description="GntR C-terminal" evidence="4">
    <location>
        <begin position="103"/>
        <end position="227"/>
    </location>
</feature>
<dbReference type="SMART" id="SM00895">
    <property type="entry name" value="FCD"/>
    <property type="match status" value="1"/>
</dbReference>
<dbReference type="GO" id="GO:0003700">
    <property type="term" value="F:DNA-binding transcription factor activity"/>
    <property type="evidence" value="ECO:0007669"/>
    <property type="project" value="InterPro"/>
</dbReference>
<dbReference type="InterPro" id="IPR036390">
    <property type="entry name" value="WH_DNA-bd_sf"/>
</dbReference>
<dbReference type="InterPro" id="IPR008920">
    <property type="entry name" value="TF_FadR/GntR_C"/>
</dbReference>
<proteinExistence type="predicted"/>
<dbReference type="EMBL" id="BMDH01000001">
    <property type="protein sequence ID" value="GGI13506.1"/>
    <property type="molecule type" value="Genomic_DNA"/>
</dbReference>
<dbReference type="GO" id="GO:0003677">
    <property type="term" value="F:DNA binding"/>
    <property type="evidence" value="ECO:0007669"/>
    <property type="project" value="UniProtKB-KW"/>
</dbReference>
<dbReference type="Proteomes" id="UP000619536">
    <property type="component" value="Unassembled WGS sequence"/>
</dbReference>
<evidence type="ECO:0000313" key="6">
    <source>
        <dbReference type="Proteomes" id="UP000619536"/>
    </source>
</evidence>
<reference evidence="5" key="2">
    <citation type="submission" date="2020-09" db="EMBL/GenBank/DDBJ databases">
        <authorList>
            <person name="Sun Q."/>
            <person name="Sedlacek I."/>
        </authorList>
    </citation>
    <scope>NUCLEOTIDE SEQUENCE</scope>
    <source>
        <strain evidence="5">CCM 8606</strain>
    </source>
</reference>
<dbReference type="InterPro" id="IPR011711">
    <property type="entry name" value="GntR_C"/>
</dbReference>
<dbReference type="InterPro" id="IPR036388">
    <property type="entry name" value="WH-like_DNA-bd_sf"/>
</dbReference>
<dbReference type="InterPro" id="IPR000524">
    <property type="entry name" value="Tscrpt_reg_HTH_GntR"/>
</dbReference>
<comment type="caution">
    <text evidence="5">The sequence shown here is derived from an EMBL/GenBank/DDBJ whole genome shotgun (WGS) entry which is preliminary data.</text>
</comment>
<accession>A0A8J3F1M4</accession>
<dbReference type="RefSeq" id="WP_188354764.1">
    <property type="nucleotide sequence ID" value="NZ_BMDH01000001.1"/>
</dbReference>
<organism evidence="5 6">
    <name type="scientific">Galliscardovia ingluviei</name>
    <dbReference type="NCBI Taxonomy" id="1769422"/>
    <lineage>
        <taxon>Bacteria</taxon>
        <taxon>Bacillati</taxon>
        <taxon>Actinomycetota</taxon>
        <taxon>Actinomycetes</taxon>
        <taxon>Bifidobacteriales</taxon>
        <taxon>Bifidobacteriaceae</taxon>
        <taxon>Galliscardovia</taxon>
    </lineage>
</organism>
<reference evidence="5" key="1">
    <citation type="journal article" date="2014" name="Int. J. Syst. Evol. Microbiol.">
        <title>Complete genome sequence of Corynebacterium casei LMG S-19264T (=DSM 44701T), isolated from a smear-ripened cheese.</title>
        <authorList>
            <consortium name="US DOE Joint Genome Institute (JGI-PGF)"/>
            <person name="Walter F."/>
            <person name="Albersmeier A."/>
            <person name="Kalinowski J."/>
            <person name="Ruckert C."/>
        </authorList>
    </citation>
    <scope>NUCLEOTIDE SEQUENCE</scope>
    <source>
        <strain evidence="5">CCM 8606</strain>
    </source>
</reference>
<evidence type="ECO:0000256" key="3">
    <source>
        <dbReference type="ARBA" id="ARBA00023163"/>
    </source>
</evidence>
<evidence type="ECO:0000313" key="5">
    <source>
        <dbReference type="EMBL" id="GGI13506.1"/>
    </source>
</evidence>
<dbReference type="Gene3D" id="1.20.120.530">
    <property type="entry name" value="GntR ligand-binding domain-like"/>
    <property type="match status" value="1"/>
</dbReference>
<dbReference type="AlphaFoldDB" id="A0A8J3F1M4"/>